<accession>A0A507E2N0</accession>
<evidence type="ECO:0000313" key="3">
    <source>
        <dbReference type="EMBL" id="TPX58094.1"/>
    </source>
</evidence>
<comment type="caution">
    <text evidence="3">The sequence shown here is derived from an EMBL/GenBank/DDBJ whole genome shotgun (WGS) entry which is preliminary data.</text>
</comment>
<evidence type="ECO:0000313" key="4">
    <source>
        <dbReference type="Proteomes" id="UP000318582"/>
    </source>
</evidence>
<dbReference type="GO" id="GO:0007165">
    <property type="term" value="P:signal transduction"/>
    <property type="evidence" value="ECO:0007669"/>
    <property type="project" value="InterPro"/>
</dbReference>
<keyword evidence="4" id="KW-1185">Reference proteome</keyword>
<reference evidence="3 4" key="1">
    <citation type="journal article" date="2019" name="Sci. Rep.">
        <title>Comparative genomics of chytrid fungi reveal insights into the obligate biotrophic and pathogenic lifestyle of Synchytrium endobioticum.</title>
        <authorList>
            <person name="van de Vossenberg B.T.L.H."/>
            <person name="Warris S."/>
            <person name="Nguyen H.D.T."/>
            <person name="van Gent-Pelzer M.P.E."/>
            <person name="Joly D.L."/>
            <person name="van de Geest H.C."/>
            <person name="Bonants P.J.M."/>
            <person name="Smith D.S."/>
            <person name="Levesque C.A."/>
            <person name="van der Lee T.A.J."/>
        </authorList>
    </citation>
    <scope>NUCLEOTIDE SEQUENCE [LARGE SCALE GENOMIC DNA]</scope>
    <source>
        <strain evidence="3 4">CBS 809.83</strain>
    </source>
</reference>
<dbReference type="SUPFAM" id="SSF48350">
    <property type="entry name" value="GTPase activation domain, GAP"/>
    <property type="match status" value="1"/>
</dbReference>
<organism evidence="3 4">
    <name type="scientific">Powellomyces hirtus</name>
    <dbReference type="NCBI Taxonomy" id="109895"/>
    <lineage>
        <taxon>Eukaryota</taxon>
        <taxon>Fungi</taxon>
        <taxon>Fungi incertae sedis</taxon>
        <taxon>Chytridiomycota</taxon>
        <taxon>Chytridiomycota incertae sedis</taxon>
        <taxon>Chytridiomycetes</taxon>
        <taxon>Spizellomycetales</taxon>
        <taxon>Powellomycetaceae</taxon>
        <taxon>Powellomyces</taxon>
    </lineage>
</organism>
<dbReference type="PANTHER" id="PTHR23176">
    <property type="entry name" value="RHO/RAC/CDC GTPASE-ACTIVATING PROTEIN"/>
    <property type="match status" value="1"/>
</dbReference>
<dbReference type="InterPro" id="IPR027267">
    <property type="entry name" value="AH/BAR_dom_sf"/>
</dbReference>
<dbReference type="Proteomes" id="UP000318582">
    <property type="component" value="Unassembled WGS sequence"/>
</dbReference>
<dbReference type="SUPFAM" id="SSF103657">
    <property type="entry name" value="BAR/IMD domain-like"/>
    <property type="match status" value="1"/>
</dbReference>
<dbReference type="GO" id="GO:0005737">
    <property type="term" value="C:cytoplasm"/>
    <property type="evidence" value="ECO:0007669"/>
    <property type="project" value="TreeGrafter"/>
</dbReference>
<dbReference type="Gene3D" id="1.10.555.10">
    <property type="entry name" value="Rho GTPase activation protein"/>
    <property type="match status" value="1"/>
</dbReference>
<protein>
    <recommendedName>
        <fullName evidence="2">Rho-GAP domain-containing protein</fullName>
    </recommendedName>
</protein>
<dbReference type="CDD" id="cd00159">
    <property type="entry name" value="RhoGAP"/>
    <property type="match status" value="1"/>
</dbReference>
<feature type="domain" description="Rho-GAP" evidence="2">
    <location>
        <begin position="287"/>
        <end position="489"/>
    </location>
</feature>
<evidence type="ECO:0000256" key="1">
    <source>
        <dbReference type="ARBA" id="ARBA00022468"/>
    </source>
</evidence>
<dbReference type="InterPro" id="IPR000198">
    <property type="entry name" value="RhoGAP_dom"/>
</dbReference>
<sequence>MTTLPRRLSAEFAADACATFKTCTAQMDASLQTTINYFVERNFIERAYFEALDKLSKKMIADTTTTTHPDLTATKAWAGLSQLTQSLSSHHQQISACIDVVIQDLHKTKTTQQSKLDDVRKVVKKSSKEYDEMKLVQVPKMKNAYFKKSKECEAAEKKSGNGFSTVKMNKELETAESSYRYGVQELEEMRQGFERTREIAQRTTQKLEHDRIVAVQALLTTYTDAERKLGRAGGEAVDKCSVLIDAIKPAEDARHFLAEFERNWPAATPLYYESYTHGKAKDMVFGVPLETLLRGHPTDGIPAVLFKCIQALNARGLQKEGLYRMSGKKSEMTELKRQLEHDVHAVDLMTEKWDVRSIANLVKLYLRQLPVPVFPFPPAERSAYAELGEAERVTLLRGKINTLPRGHLTVLKYLVDHLSRVIQQSAHNKMTGPNLSLIFGPIMFQEQMEAISPEALQAPGGPISHFFQKSETRLPAAAERLDLTQYQLFKTDAALEDLVAFRDRLGLTAVPARTDSLEAEKP</sequence>
<name>A0A507E2N0_9FUNG</name>
<proteinExistence type="predicted"/>
<dbReference type="PANTHER" id="PTHR23176:SF0">
    <property type="entry name" value="RHO GTPASE ACTIVATING PROTEIN AT 19D, ISOFORM D"/>
    <property type="match status" value="1"/>
</dbReference>
<dbReference type="STRING" id="109895.A0A507E2N0"/>
<dbReference type="InterPro" id="IPR008936">
    <property type="entry name" value="Rho_GTPase_activation_prot"/>
</dbReference>
<evidence type="ECO:0000259" key="2">
    <source>
        <dbReference type="PROSITE" id="PS50238"/>
    </source>
</evidence>
<dbReference type="PROSITE" id="PS50238">
    <property type="entry name" value="RHOGAP"/>
    <property type="match status" value="1"/>
</dbReference>
<dbReference type="InterPro" id="IPR050729">
    <property type="entry name" value="Rho-GAP"/>
</dbReference>
<gene>
    <name evidence="3" type="ORF">PhCBS80983_g03409</name>
</gene>
<dbReference type="AlphaFoldDB" id="A0A507E2N0"/>
<dbReference type="EMBL" id="QEAQ01000042">
    <property type="protein sequence ID" value="TPX58094.1"/>
    <property type="molecule type" value="Genomic_DNA"/>
</dbReference>
<dbReference type="SMART" id="SM00324">
    <property type="entry name" value="RhoGAP"/>
    <property type="match status" value="1"/>
</dbReference>
<keyword evidence="1" id="KW-0343">GTPase activation</keyword>
<dbReference type="GO" id="GO:0005096">
    <property type="term" value="F:GTPase activator activity"/>
    <property type="evidence" value="ECO:0007669"/>
    <property type="project" value="UniProtKB-KW"/>
</dbReference>
<dbReference type="Gene3D" id="1.20.1270.60">
    <property type="entry name" value="Arfaptin homology (AH) domain/BAR domain"/>
    <property type="match status" value="1"/>
</dbReference>
<dbReference type="Pfam" id="PF00620">
    <property type="entry name" value="RhoGAP"/>
    <property type="match status" value="1"/>
</dbReference>